<keyword evidence="16" id="KW-0594">Phospholipid biosynthesis</keyword>
<dbReference type="EC" id="2.7.7.41" evidence="6 18"/>
<evidence type="ECO:0000256" key="5">
    <source>
        <dbReference type="ARBA" id="ARBA00010185"/>
    </source>
</evidence>
<evidence type="ECO:0000256" key="6">
    <source>
        <dbReference type="ARBA" id="ARBA00012487"/>
    </source>
</evidence>
<evidence type="ECO:0000256" key="13">
    <source>
        <dbReference type="ARBA" id="ARBA00022989"/>
    </source>
</evidence>
<keyword evidence="13 19" id="KW-1133">Transmembrane helix</keyword>
<dbReference type="PANTHER" id="PTHR46382:SF1">
    <property type="entry name" value="PHOSPHATIDATE CYTIDYLYLTRANSFERASE"/>
    <property type="match status" value="1"/>
</dbReference>
<comment type="pathway">
    <text evidence="4">Lipid metabolism.</text>
</comment>
<protein>
    <recommendedName>
        <fullName evidence="7 18">Phosphatidate cytidylyltransferase</fullName>
        <ecNumber evidence="6 18">2.7.7.41</ecNumber>
    </recommendedName>
</protein>
<gene>
    <name evidence="20" type="ORF">SAMN05444368_0353</name>
</gene>
<dbReference type="InterPro" id="IPR000374">
    <property type="entry name" value="PC_trans"/>
</dbReference>
<comment type="catalytic activity">
    <reaction evidence="1 18">
        <text>a 1,2-diacyl-sn-glycero-3-phosphate + CTP + H(+) = a CDP-1,2-diacyl-sn-glycerol + diphosphate</text>
        <dbReference type="Rhea" id="RHEA:16229"/>
        <dbReference type="ChEBI" id="CHEBI:15378"/>
        <dbReference type="ChEBI" id="CHEBI:33019"/>
        <dbReference type="ChEBI" id="CHEBI:37563"/>
        <dbReference type="ChEBI" id="CHEBI:58332"/>
        <dbReference type="ChEBI" id="CHEBI:58608"/>
        <dbReference type="EC" id="2.7.7.41"/>
    </reaction>
</comment>
<evidence type="ECO:0000256" key="18">
    <source>
        <dbReference type="RuleBase" id="RU003938"/>
    </source>
</evidence>
<organism evidence="20 21">
    <name type="scientific">Acetomicrobium flavidum</name>
    <dbReference type="NCBI Taxonomy" id="49896"/>
    <lineage>
        <taxon>Bacteria</taxon>
        <taxon>Thermotogati</taxon>
        <taxon>Synergistota</taxon>
        <taxon>Synergistia</taxon>
        <taxon>Synergistales</taxon>
        <taxon>Acetomicrobiaceae</taxon>
        <taxon>Acetomicrobium</taxon>
    </lineage>
</organism>
<evidence type="ECO:0000313" key="21">
    <source>
        <dbReference type="Proteomes" id="UP000185093"/>
    </source>
</evidence>
<evidence type="ECO:0000256" key="10">
    <source>
        <dbReference type="ARBA" id="ARBA00022679"/>
    </source>
</evidence>
<evidence type="ECO:0000313" key="20">
    <source>
        <dbReference type="EMBL" id="SIN63254.1"/>
    </source>
</evidence>
<comment type="similarity">
    <text evidence="5 18">Belongs to the CDS family.</text>
</comment>
<evidence type="ECO:0000256" key="14">
    <source>
        <dbReference type="ARBA" id="ARBA00023098"/>
    </source>
</evidence>
<reference evidence="20 21" key="1">
    <citation type="submission" date="2016-11" db="EMBL/GenBank/DDBJ databases">
        <authorList>
            <person name="Varghese N."/>
            <person name="Submissions S."/>
        </authorList>
    </citation>
    <scope>NUCLEOTIDE SEQUENCE [LARGE SCALE GENOMIC DNA]</scope>
    <source>
        <strain evidence="20 21">DSM 20664</strain>
    </source>
</reference>
<dbReference type="GO" id="GO:0016779">
    <property type="term" value="F:nucleotidyltransferase activity"/>
    <property type="evidence" value="ECO:0007669"/>
    <property type="project" value="UniProtKB-KW"/>
</dbReference>
<dbReference type="Proteomes" id="UP000185093">
    <property type="component" value="Unassembled WGS sequence"/>
</dbReference>
<dbReference type="RefSeq" id="WP_074199089.1">
    <property type="nucleotide sequence ID" value="NZ_FSQZ01000001.1"/>
</dbReference>
<evidence type="ECO:0000256" key="1">
    <source>
        <dbReference type="ARBA" id="ARBA00001698"/>
    </source>
</evidence>
<feature type="transmembrane region" description="Helical" evidence="19">
    <location>
        <begin position="204"/>
        <end position="224"/>
    </location>
</feature>
<dbReference type="PROSITE" id="PS01315">
    <property type="entry name" value="CDS"/>
    <property type="match status" value="1"/>
</dbReference>
<accession>A0ABY1JB86</accession>
<evidence type="ECO:0000256" key="2">
    <source>
        <dbReference type="ARBA" id="ARBA00004651"/>
    </source>
</evidence>
<evidence type="ECO:0000256" key="17">
    <source>
        <dbReference type="ARBA" id="ARBA00023264"/>
    </source>
</evidence>
<keyword evidence="15 19" id="KW-0472">Membrane</keyword>
<dbReference type="Pfam" id="PF01148">
    <property type="entry name" value="CTP_transf_1"/>
    <property type="match status" value="1"/>
</dbReference>
<keyword evidence="21" id="KW-1185">Reference proteome</keyword>
<evidence type="ECO:0000256" key="16">
    <source>
        <dbReference type="ARBA" id="ARBA00023209"/>
    </source>
</evidence>
<comment type="pathway">
    <text evidence="3 18">Phospholipid metabolism; CDP-diacylglycerol biosynthesis; CDP-diacylglycerol from sn-glycerol 3-phosphate: step 3/3.</text>
</comment>
<feature type="transmembrane region" description="Helical" evidence="19">
    <location>
        <begin position="76"/>
        <end position="93"/>
    </location>
</feature>
<feature type="transmembrane region" description="Helical" evidence="19">
    <location>
        <begin position="113"/>
        <end position="130"/>
    </location>
</feature>
<feature type="transmembrane region" description="Helical" evidence="19">
    <location>
        <begin position="139"/>
        <end position="158"/>
    </location>
</feature>
<dbReference type="EMBL" id="FSQZ01000001">
    <property type="protein sequence ID" value="SIN63254.1"/>
    <property type="molecule type" value="Genomic_DNA"/>
</dbReference>
<evidence type="ECO:0000256" key="4">
    <source>
        <dbReference type="ARBA" id="ARBA00005189"/>
    </source>
</evidence>
<keyword evidence="12 18" id="KW-0548">Nucleotidyltransferase</keyword>
<comment type="caution">
    <text evidence="20">The sequence shown here is derived from an EMBL/GenBank/DDBJ whole genome shotgun (WGS) entry which is preliminary data.</text>
</comment>
<dbReference type="PANTHER" id="PTHR46382">
    <property type="entry name" value="PHOSPHATIDATE CYTIDYLYLTRANSFERASE"/>
    <property type="match status" value="1"/>
</dbReference>
<keyword evidence="14" id="KW-0443">Lipid metabolism</keyword>
<evidence type="ECO:0000256" key="12">
    <source>
        <dbReference type="ARBA" id="ARBA00022695"/>
    </source>
</evidence>
<evidence type="ECO:0000256" key="11">
    <source>
        <dbReference type="ARBA" id="ARBA00022692"/>
    </source>
</evidence>
<keyword evidence="10 18" id="KW-0808">Transferase</keyword>
<feature type="transmembrane region" description="Helical" evidence="19">
    <location>
        <begin position="12"/>
        <end position="39"/>
    </location>
</feature>
<feature type="transmembrane region" description="Helical" evidence="19">
    <location>
        <begin position="178"/>
        <end position="197"/>
    </location>
</feature>
<evidence type="ECO:0000256" key="19">
    <source>
        <dbReference type="SAM" id="Phobius"/>
    </source>
</evidence>
<keyword evidence="11 18" id="KW-0812">Transmembrane</keyword>
<proteinExistence type="inferred from homology"/>
<keyword evidence="9" id="KW-0444">Lipid biosynthesis</keyword>
<evidence type="ECO:0000256" key="3">
    <source>
        <dbReference type="ARBA" id="ARBA00005119"/>
    </source>
</evidence>
<name>A0ABY1JB86_9BACT</name>
<comment type="subcellular location">
    <subcellularLocation>
        <location evidence="2">Cell membrane</location>
        <topology evidence="2">Multi-pass membrane protein</topology>
    </subcellularLocation>
</comment>
<keyword evidence="17" id="KW-1208">Phospholipid metabolism</keyword>
<sequence>MSELRTRAISGAVIVICILTGIYIGGYLWLVLSSVIALASLWEYYDLFSRFGHISKGIGLIAGALMLYMSSKGASFSAVIALLILQSYVVLSIETLRKVAHNKSSGLLNMSGLLSGLVFVVLPWVFLVVLRQRPFGEKLLFSLFLCTWSCDVFAYLIGRSFGKMPFARNISPKKTLEGFIGGFMGSVLCAGILSLCFKIPPLPWILLGALIGVAGQIGDLYESLFKREAEVKDSGNLIPGHGGFLDRFDSILINSTLIFLVFEVILS</sequence>
<evidence type="ECO:0000256" key="8">
    <source>
        <dbReference type="ARBA" id="ARBA00022475"/>
    </source>
</evidence>
<feature type="transmembrane region" description="Helical" evidence="19">
    <location>
        <begin position="244"/>
        <end position="266"/>
    </location>
</feature>
<evidence type="ECO:0000256" key="7">
    <source>
        <dbReference type="ARBA" id="ARBA00019373"/>
    </source>
</evidence>
<evidence type="ECO:0000256" key="9">
    <source>
        <dbReference type="ARBA" id="ARBA00022516"/>
    </source>
</evidence>
<feature type="transmembrane region" description="Helical" evidence="19">
    <location>
        <begin position="51"/>
        <end position="69"/>
    </location>
</feature>
<evidence type="ECO:0000256" key="15">
    <source>
        <dbReference type="ARBA" id="ARBA00023136"/>
    </source>
</evidence>
<keyword evidence="8" id="KW-1003">Cell membrane</keyword>